<dbReference type="PRINTS" id="PR00344">
    <property type="entry name" value="BCTRLSENSOR"/>
</dbReference>
<comment type="catalytic activity">
    <reaction evidence="1">
        <text>ATP + protein L-histidine = ADP + protein N-phospho-L-histidine.</text>
        <dbReference type="EC" id="2.7.13.3"/>
    </reaction>
</comment>
<keyword evidence="4" id="KW-0808">Transferase</keyword>
<dbReference type="Gene3D" id="3.30.450.40">
    <property type="match status" value="1"/>
</dbReference>
<dbReference type="SUPFAM" id="SSF55874">
    <property type="entry name" value="ATPase domain of HSP90 chaperone/DNA topoisomerase II/histidine kinase"/>
    <property type="match status" value="1"/>
</dbReference>
<dbReference type="Pfam" id="PF13426">
    <property type="entry name" value="PAS_9"/>
    <property type="match status" value="1"/>
</dbReference>
<evidence type="ECO:0000256" key="7">
    <source>
        <dbReference type="ARBA" id="ARBA00022840"/>
    </source>
</evidence>
<keyword evidence="12" id="KW-1185">Reference proteome</keyword>
<evidence type="ECO:0000256" key="1">
    <source>
        <dbReference type="ARBA" id="ARBA00000085"/>
    </source>
</evidence>
<dbReference type="SMART" id="SM00387">
    <property type="entry name" value="HATPase_c"/>
    <property type="match status" value="1"/>
</dbReference>
<dbReference type="STRING" id="268407.PWYN_10325"/>
<dbReference type="EC" id="2.7.13.3" evidence="2"/>
<keyword evidence="5" id="KW-0547">Nucleotide-binding</keyword>
<dbReference type="InterPro" id="IPR036097">
    <property type="entry name" value="HisK_dim/P_sf"/>
</dbReference>
<dbReference type="EMBL" id="JQCR01000002">
    <property type="protein sequence ID" value="KGE19692.1"/>
    <property type="molecule type" value="Genomic_DNA"/>
</dbReference>
<evidence type="ECO:0000313" key="12">
    <source>
        <dbReference type="Proteomes" id="UP000029734"/>
    </source>
</evidence>
<dbReference type="Pfam" id="PF00512">
    <property type="entry name" value="HisKA"/>
    <property type="match status" value="1"/>
</dbReference>
<reference evidence="11 12" key="2">
    <citation type="submission" date="2014-10" db="EMBL/GenBank/DDBJ databases">
        <title>Comparative genomics of the Paenibacillus odorifer group.</title>
        <authorList>
            <person name="Tsai Y.-C."/>
            <person name="Martin N."/>
            <person name="Korlach J."/>
            <person name="Wiedmann M."/>
        </authorList>
    </citation>
    <scope>NUCLEOTIDE SEQUENCE [LARGE SCALE GENOMIC DNA]</scope>
    <source>
        <strain evidence="11 12">DSM 18334</strain>
    </source>
</reference>
<dbReference type="CDD" id="cd00082">
    <property type="entry name" value="HisKA"/>
    <property type="match status" value="1"/>
</dbReference>
<sequence length="531" mass="59308">MERASVLTDEVDIEAYRQNCFHAGIDPEQPPFFAERFSAEGLEEQLIKYKEIIEVIESFVNKFLSSVTGSPILVAISDAEGYLLAFKGDPTIIDTVRLVGMQEGVRFTEEVGLNSISLCLRYQKSFQLVGQDHFHHILHGLVCCTAPFYKEDGQELLGTISFMADIEAAHPHLLPLLCTMADSIERELLLRKGNAQFQLLNRILLETNYLGVIITDELGTIVNINDNAAEMLQMETAQYAGIIGTHVFSLNDVGDYFRRVILQQEDCAGVELTLEREGSAQHFIIDVVPVYDATGSLSRVIGSLRNITEMKKTEEVLRNTEKLVFAGELAMSIAHEIRNPLTTIKGMLQLSNKNSQLPHYNLIMSEVERVNLIVGEFLILGKPQAVQFKKERCSTILQEVLHIFEFQAKMNRITIHTQVNVDSVIDCDRNQIKQVCLNLLRNSLEALPFGGMIRIELNTGDGFQTIKFSDNGEGMSHEVLQNIGMAFHTTRTNGNGLGIMIVKKIVSAHRGHVEITSEVGVGTIVTIYLPT</sequence>
<evidence type="ECO:0000256" key="2">
    <source>
        <dbReference type="ARBA" id="ARBA00012438"/>
    </source>
</evidence>
<evidence type="ECO:0000256" key="5">
    <source>
        <dbReference type="ARBA" id="ARBA00022741"/>
    </source>
</evidence>
<dbReference type="SUPFAM" id="SSF55785">
    <property type="entry name" value="PYP-like sensor domain (PAS domain)"/>
    <property type="match status" value="1"/>
</dbReference>
<dbReference type="InterPro" id="IPR004358">
    <property type="entry name" value="Sig_transdc_His_kin-like_C"/>
</dbReference>
<dbReference type="Pfam" id="PF02518">
    <property type="entry name" value="HATPase_c"/>
    <property type="match status" value="1"/>
</dbReference>
<protein>
    <recommendedName>
        <fullName evidence="2">histidine kinase</fullName>
        <ecNumber evidence="2">2.7.13.3</ecNumber>
    </recommendedName>
</protein>
<dbReference type="PANTHER" id="PTHR43065:SF10">
    <property type="entry name" value="PEROXIDE STRESS-ACTIVATED HISTIDINE KINASE MAK3"/>
    <property type="match status" value="1"/>
</dbReference>
<dbReference type="Gene3D" id="3.30.450.20">
    <property type="entry name" value="PAS domain"/>
    <property type="match status" value="1"/>
</dbReference>
<evidence type="ECO:0000256" key="8">
    <source>
        <dbReference type="ARBA" id="ARBA00023012"/>
    </source>
</evidence>
<feature type="domain" description="Histidine kinase" evidence="9">
    <location>
        <begin position="332"/>
        <end position="531"/>
    </location>
</feature>
<dbReference type="InterPro" id="IPR035965">
    <property type="entry name" value="PAS-like_dom_sf"/>
</dbReference>
<dbReference type="AlphaFoldDB" id="A0A098MDQ2"/>
<evidence type="ECO:0000256" key="6">
    <source>
        <dbReference type="ARBA" id="ARBA00022777"/>
    </source>
</evidence>
<dbReference type="Proteomes" id="UP000029734">
    <property type="component" value="Unassembled WGS sequence"/>
</dbReference>
<evidence type="ECO:0000313" key="11">
    <source>
        <dbReference type="EMBL" id="KGE19692.1"/>
    </source>
</evidence>
<accession>A0A098MDQ2</accession>
<dbReference type="GO" id="GO:0005524">
    <property type="term" value="F:ATP binding"/>
    <property type="evidence" value="ECO:0007669"/>
    <property type="project" value="UniProtKB-KW"/>
</dbReference>
<dbReference type="SMART" id="SM00388">
    <property type="entry name" value="HisKA"/>
    <property type="match status" value="1"/>
</dbReference>
<organism evidence="11 12">
    <name type="scientific">Paenibacillus wynnii</name>
    <dbReference type="NCBI Taxonomy" id="268407"/>
    <lineage>
        <taxon>Bacteria</taxon>
        <taxon>Bacillati</taxon>
        <taxon>Bacillota</taxon>
        <taxon>Bacilli</taxon>
        <taxon>Bacillales</taxon>
        <taxon>Paenibacillaceae</taxon>
        <taxon>Paenibacillus</taxon>
    </lineage>
</organism>
<evidence type="ECO:0000259" key="9">
    <source>
        <dbReference type="PROSITE" id="PS50109"/>
    </source>
</evidence>
<dbReference type="InterPro" id="IPR000700">
    <property type="entry name" value="PAS-assoc_C"/>
</dbReference>
<dbReference type="GO" id="GO:0006355">
    <property type="term" value="P:regulation of DNA-templated transcription"/>
    <property type="evidence" value="ECO:0007669"/>
    <property type="project" value="InterPro"/>
</dbReference>
<dbReference type="Gene3D" id="3.30.565.10">
    <property type="entry name" value="Histidine kinase-like ATPase, C-terminal domain"/>
    <property type="match status" value="1"/>
</dbReference>
<dbReference type="InterPro" id="IPR003661">
    <property type="entry name" value="HisK_dim/P_dom"/>
</dbReference>
<evidence type="ECO:0000259" key="10">
    <source>
        <dbReference type="PROSITE" id="PS50113"/>
    </source>
</evidence>
<dbReference type="SUPFAM" id="SSF47384">
    <property type="entry name" value="Homodimeric domain of signal transducing histidine kinase"/>
    <property type="match status" value="1"/>
</dbReference>
<reference evidence="11 12" key="1">
    <citation type="submission" date="2014-08" db="EMBL/GenBank/DDBJ databases">
        <authorList>
            <person name="den Bakker H.C."/>
        </authorList>
    </citation>
    <scope>NUCLEOTIDE SEQUENCE [LARGE SCALE GENOMIC DNA]</scope>
    <source>
        <strain evidence="11 12">DSM 18334</strain>
    </source>
</reference>
<keyword evidence="6 11" id="KW-0418">Kinase</keyword>
<proteinExistence type="predicted"/>
<dbReference type="InterPro" id="IPR003594">
    <property type="entry name" value="HATPase_dom"/>
</dbReference>
<evidence type="ECO:0000256" key="4">
    <source>
        <dbReference type="ARBA" id="ARBA00022679"/>
    </source>
</evidence>
<dbReference type="InterPro" id="IPR029016">
    <property type="entry name" value="GAF-like_dom_sf"/>
</dbReference>
<dbReference type="InterPro" id="IPR005467">
    <property type="entry name" value="His_kinase_dom"/>
</dbReference>
<dbReference type="PROSITE" id="PS50113">
    <property type="entry name" value="PAC"/>
    <property type="match status" value="1"/>
</dbReference>
<name>A0A098MDQ2_9BACL</name>
<dbReference type="NCBIfam" id="TIGR00229">
    <property type="entry name" value="sensory_box"/>
    <property type="match status" value="1"/>
</dbReference>
<keyword evidence="3" id="KW-0597">Phosphoprotein</keyword>
<keyword evidence="7" id="KW-0067">ATP-binding</keyword>
<dbReference type="Gene3D" id="1.10.287.130">
    <property type="match status" value="1"/>
</dbReference>
<comment type="caution">
    <text evidence="11">The sequence shown here is derived from an EMBL/GenBank/DDBJ whole genome shotgun (WGS) entry which is preliminary data.</text>
</comment>
<keyword evidence="8" id="KW-0902">Two-component regulatory system</keyword>
<dbReference type="GO" id="GO:0000155">
    <property type="term" value="F:phosphorelay sensor kinase activity"/>
    <property type="evidence" value="ECO:0007669"/>
    <property type="project" value="InterPro"/>
</dbReference>
<dbReference type="InterPro" id="IPR000014">
    <property type="entry name" value="PAS"/>
</dbReference>
<dbReference type="InterPro" id="IPR036890">
    <property type="entry name" value="HATPase_C_sf"/>
</dbReference>
<evidence type="ECO:0000256" key="3">
    <source>
        <dbReference type="ARBA" id="ARBA00022553"/>
    </source>
</evidence>
<dbReference type="PANTHER" id="PTHR43065">
    <property type="entry name" value="SENSOR HISTIDINE KINASE"/>
    <property type="match status" value="1"/>
</dbReference>
<feature type="domain" description="PAC" evidence="10">
    <location>
        <begin position="266"/>
        <end position="319"/>
    </location>
</feature>
<gene>
    <name evidence="11" type="ORF">PWYN_10325</name>
</gene>
<dbReference type="CDD" id="cd00130">
    <property type="entry name" value="PAS"/>
    <property type="match status" value="1"/>
</dbReference>
<dbReference type="eggNOG" id="COG3852">
    <property type="taxonomic scope" value="Bacteria"/>
</dbReference>
<dbReference type="PROSITE" id="PS50109">
    <property type="entry name" value="HIS_KIN"/>
    <property type="match status" value="1"/>
</dbReference>